<proteinExistence type="predicted"/>
<dbReference type="EMBL" id="BMXR01000004">
    <property type="protein sequence ID" value="GGX51215.1"/>
    <property type="molecule type" value="Genomic_DNA"/>
</dbReference>
<sequence length="286" mass="33584">MITDKKLFDHFERMRRSISAFARSVDQYDSAHWIAPWAGSVRAPDLEDLLLDLWYQEDQDGRETRIYPGLIALNREQITLAAEVNMAKDQFRKVVHAMKEEDSVRWREIQGQLARRYQGLNEAMSREGLSRLHLKQVFRHMPLVVKRPDRVGLSWYTSGRSIQRITKQEAWDRLTQLNTESAHIRIQMERLSALPDNEPLARVQRQAPVLRANLVFADGRRKSMNVSLPLLFPSQGVNELPDFSVPPATPPNERQRLVRSDNKLEEEPWLPSIRVHRYRQEKKRVY</sequence>
<gene>
    <name evidence="1" type="ORF">GCM10007392_18070</name>
</gene>
<dbReference type="GO" id="GO:0006274">
    <property type="term" value="P:DNA replication termination"/>
    <property type="evidence" value="ECO:0007669"/>
    <property type="project" value="InterPro"/>
</dbReference>
<dbReference type="AlphaFoldDB" id="A0A918K770"/>
<dbReference type="GO" id="GO:0003677">
    <property type="term" value="F:DNA binding"/>
    <property type="evidence" value="ECO:0007669"/>
    <property type="project" value="InterPro"/>
</dbReference>
<evidence type="ECO:0000313" key="1">
    <source>
        <dbReference type="EMBL" id="GGX51215.1"/>
    </source>
</evidence>
<dbReference type="Gene3D" id="3.50.14.10">
    <property type="entry name" value="Replication terminator Tus, domain 1 superfamily/Replication terminator Tus"/>
    <property type="match status" value="1"/>
</dbReference>
<reference evidence="1" key="1">
    <citation type="journal article" date="2014" name="Int. J. Syst. Evol. Microbiol.">
        <title>Complete genome sequence of Corynebacterium casei LMG S-19264T (=DSM 44701T), isolated from a smear-ripened cheese.</title>
        <authorList>
            <consortium name="US DOE Joint Genome Institute (JGI-PGF)"/>
            <person name="Walter F."/>
            <person name="Albersmeier A."/>
            <person name="Kalinowski J."/>
            <person name="Ruckert C."/>
        </authorList>
    </citation>
    <scope>NUCLEOTIDE SEQUENCE</scope>
    <source>
        <strain evidence="1">KCTC 22169</strain>
    </source>
</reference>
<organism evidence="1 2">
    <name type="scientific">Saccharospirillum salsuginis</name>
    <dbReference type="NCBI Taxonomy" id="418750"/>
    <lineage>
        <taxon>Bacteria</taxon>
        <taxon>Pseudomonadati</taxon>
        <taxon>Pseudomonadota</taxon>
        <taxon>Gammaproteobacteria</taxon>
        <taxon>Oceanospirillales</taxon>
        <taxon>Saccharospirillaceae</taxon>
        <taxon>Saccharospirillum</taxon>
    </lineage>
</organism>
<accession>A0A918K770</accession>
<comment type="caution">
    <text evidence="1">The sequence shown here is derived from an EMBL/GenBank/DDBJ whole genome shotgun (WGS) entry which is preliminary data.</text>
</comment>
<dbReference type="GO" id="GO:0005737">
    <property type="term" value="C:cytoplasm"/>
    <property type="evidence" value="ECO:0007669"/>
    <property type="project" value="InterPro"/>
</dbReference>
<protein>
    <recommendedName>
        <fullName evidence="3">DNA replication terminus site binding protein</fullName>
    </recommendedName>
</protein>
<dbReference type="Proteomes" id="UP000626148">
    <property type="component" value="Unassembled WGS sequence"/>
</dbReference>
<dbReference type="InterPro" id="IPR036381">
    <property type="entry name" value="Tus_dom1"/>
</dbReference>
<keyword evidence="2" id="KW-1185">Reference proteome</keyword>
<evidence type="ECO:0008006" key="3">
    <source>
        <dbReference type="Google" id="ProtNLM"/>
    </source>
</evidence>
<evidence type="ECO:0000313" key="2">
    <source>
        <dbReference type="Proteomes" id="UP000626148"/>
    </source>
</evidence>
<name>A0A918K770_9GAMM</name>
<dbReference type="RefSeq" id="WP_189608222.1">
    <property type="nucleotide sequence ID" value="NZ_BMXR01000004.1"/>
</dbReference>
<reference evidence="1" key="2">
    <citation type="submission" date="2020-09" db="EMBL/GenBank/DDBJ databases">
        <authorList>
            <person name="Sun Q."/>
            <person name="Kim S."/>
        </authorList>
    </citation>
    <scope>NUCLEOTIDE SEQUENCE</scope>
    <source>
        <strain evidence="1">KCTC 22169</strain>
    </source>
</reference>